<keyword evidence="2" id="KW-1185">Reference proteome</keyword>
<proteinExistence type="predicted"/>
<dbReference type="STRING" id="453582.SAMN05421580_101353"/>
<dbReference type="OrthoDB" id="7561690at2"/>
<reference evidence="2" key="1">
    <citation type="submission" date="2017-01" db="EMBL/GenBank/DDBJ databases">
        <authorList>
            <person name="Varghese N."/>
            <person name="Submissions S."/>
        </authorList>
    </citation>
    <scope>NUCLEOTIDE SEQUENCE [LARGE SCALE GENOMIC DNA]</scope>
    <source>
        <strain evidence="2">DSM 19945</strain>
    </source>
</reference>
<organism evidence="1 2">
    <name type="scientific">Rhodobacter aestuarii</name>
    <dbReference type="NCBI Taxonomy" id="453582"/>
    <lineage>
        <taxon>Bacteria</taxon>
        <taxon>Pseudomonadati</taxon>
        <taxon>Pseudomonadota</taxon>
        <taxon>Alphaproteobacteria</taxon>
        <taxon>Rhodobacterales</taxon>
        <taxon>Rhodobacter group</taxon>
        <taxon>Rhodobacter</taxon>
    </lineage>
</organism>
<evidence type="ECO:0000313" key="1">
    <source>
        <dbReference type="EMBL" id="SIS44389.1"/>
    </source>
</evidence>
<evidence type="ECO:0000313" key="2">
    <source>
        <dbReference type="Proteomes" id="UP000186221"/>
    </source>
</evidence>
<dbReference type="RefSeq" id="WP_076483305.1">
    <property type="nucleotide sequence ID" value="NZ_FTOG01000001.1"/>
</dbReference>
<accession>A0A1N7J512</accession>
<gene>
    <name evidence="1" type="ORF">SAMN05421580_101353</name>
</gene>
<evidence type="ECO:0008006" key="3">
    <source>
        <dbReference type="Google" id="ProtNLM"/>
    </source>
</evidence>
<sequence>MPQGLYIVRLDFETARAGAATLSIELAVNPETRLLDASLHGLMRTRVNTPQEFNGHAKGVMELSPERGALGLLGGLQGQVVVTARGPRDRAYLAPFFGEFTVDANWNGSGAFHVGDARFQGKLTQVRVPEPAE</sequence>
<protein>
    <recommendedName>
        <fullName evidence="3">DUF1842 domain-containing protein</fullName>
    </recommendedName>
</protein>
<dbReference type="AlphaFoldDB" id="A0A1N7J512"/>
<name>A0A1N7J512_9RHOB</name>
<dbReference type="EMBL" id="FTOG01000001">
    <property type="protein sequence ID" value="SIS44389.1"/>
    <property type="molecule type" value="Genomic_DNA"/>
</dbReference>
<dbReference type="Proteomes" id="UP000186221">
    <property type="component" value="Unassembled WGS sequence"/>
</dbReference>